<evidence type="ECO:0000256" key="1">
    <source>
        <dbReference type="ARBA" id="ARBA00007317"/>
    </source>
</evidence>
<dbReference type="RefSeq" id="WP_114439934.1">
    <property type="nucleotide sequence ID" value="NZ_QOZG01000003.1"/>
</dbReference>
<feature type="compositionally biased region" description="Low complexity" evidence="9">
    <location>
        <begin position="125"/>
        <end position="135"/>
    </location>
</feature>
<dbReference type="PROSITE" id="PS50968">
    <property type="entry name" value="BIOTINYL_LIPOYL"/>
    <property type="match status" value="1"/>
</dbReference>
<keyword evidence="3 8" id="KW-0808">Transferase</keyword>
<evidence type="ECO:0000256" key="4">
    <source>
        <dbReference type="ARBA" id="ARBA00022823"/>
    </source>
</evidence>
<sequence>MPINITMPALSPTMEEGNLAKWLVKEGDKVAPGDVIAEIETDKATMEVEAVDEGTVAKIVVPAGTEGVKVNALIAVLAEEGEDVAAAAKGGDSAAPAKAEAPKAEEKSSPAPEAKPAEQAKQEQPKAAPAPAAQADGSRVFSSPLARRIAKEAGVDIARVTGSGPHGRVVRKDVEAAISGGGAKQASAGAAQQPGAAKPVSDDAVLKLFEEGSYELVAHDGMRKTIARRLLESKLSIPHFYLTIDCELDALLALRAQINASAPLKKTENGEVPAFKLSVNDLIIKATALALRDIPEANVSWTDANMVKHKHADVGVAVSIPGGLITPIVRRADEKSLSVISNEMKDLAKRARERKLKPEEYQGGTTSVSNLGMFGVKDFAAIINPPHATIFAIGAGEQRAVVKNGEIKVANVMSVTLSTDHRAVDGALAAELAQAFKRRIENPMGMLV</sequence>
<reference evidence="12 13" key="1">
    <citation type="submission" date="2018-07" db="EMBL/GenBank/DDBJ databases">
        <title>The draft genome of Phyllobacterium salinisoli.</title>
        <authorList>
            <person name="Liu L."/>
            <person name="Li L."/>
            <person name="Zhang X."/>
            <person name="Liang L."/>
        </authorList>
    </citation>
    <scope>NUCLEOTIDE SEQUENCE [LARGE SCALE GENOMIC DNA]</scope>
    <source>
        <strain evidence="12 13">LLAN61</strain>
    </source>
</reference>
<evidence type="ECO:0000256" key="9">
    <source>
        <dbReference type="SAM" id="MobiDB-lite"/>
    </source>
</evidence>
<dbReference type="SUPFAM" id="SSF47005">
    <property type="entry name" value="Peripheral subunit-binding domain of 2-oxo acid dehydrogenase complex"/>
    <property type="match status" value="1"/>
</dbReference>
<keyword evidence="4 8" id="KW-0450">Lipoyl</keyword>
<dbReference type="Gene3D" id="3.30.559.10">
    <property type="entry name" value="Chloramphenicol acetyltransferase-like domain"/>
    <property type="match status" value="1"/>
</dbReference>
<evidence type="ECO:0000256" key="6">
    <source>
        <dbReference type="ARBA" id="ARBA00025211"/>
    </source>
</evidence>
<proteinExistence type="inferred from homology"/>
<keyword evidence="5 8" id="KW-0012">Acyltransferase</keyword>
<dbReference type="InterPro" id="IPR023213">
    <property type="entry name" value="CAT-like_dom_sf"/>
</dbReference>
<dbReference type="GO" id="GO:0004742">
    <property type="term" value="F:dihydrolipoyllysine-residue acetyltransferase activity"/>
    <property type="evidence" value="ECO:0007669"/>
    <property type="project" value="UniProtKB-UniRule"/>
</dbReference>
<comment type="similarity">
    <text evidence="1 8">Belongs to the 2-oxoacid dehydrogenase family.</text>
</comment>
<evidence type="ECO:0000259" key="10">
    <source>
        <dbReference type="PROSITE" id="PS50968"/>
    </source>
</evidence>
<dbReference type="Pfam" id="PF00198">
    <property type="entry name" value="2-oxoacid_dh"/>
    <property type="match status" value="1"/>
</dbReference>
<dbReference type="PANTHER" id="PTHR23151:SF90">
    <property type="entry name" value="DIHYDROLIPOYLLYSINE-RESIDUE ACETYLTRANSFERASE COMPONENT OF PYRUVATE DEHYDROGENASE COMPLEX, MITOCHONDRIAL-RELATED"/>
    <property type="match status" value="1"/>
</dbReference>
<dbReference type="AlphaFoldDB" id="A0A368K6P6"/>
<comment type="function">
    <text evidence="6">The pyruvate dehydrogenase complex catalyzes the overall conversion of pyruvate to acetyl-CoA and CO(2). It contains multiple copies of three enzymatic components: pyruvate dehydrogenase (E1), dihydrolipoamide acetyltransferase (E2) and lipoamide dehydrogenase (E3).</text>
</comment>
<keyword evidence="12" id="KW-0670">Pyruvate</keyword>
<evidence type="ECO:0000256" key="2">
    <source>
        <dbReference type="ARBA" id="ARBA00011484"/>
    </source>
</evidence>
<dbReference type="Pfam" id="PF02817">
    <property type="entry name" value="E3_binding"/>
    <property type="match status" value="1"/>
</dbReference>
<dbReference type="FunFam" id="2.40.50.100:FF:000010">
    <property type="entry name" value="Acetyltransferase component of pyruvate dehydrogenase complex"/>
    <property type="match status" value="1"/>
</dbReference>
<feature type="domain" description="Lipoyl-binding" evidence="10">
    <location>
        <begin position="2"/>
        <end position="78"/>
    </location>
</feature>
<dbReference type="InterPro" id="IPR036625">
    <property type="entry name" value="E3-bd_dom_sf"/>
</dbReference>
<dbReference type="SUPFAM" id="SSF52777">
    <property type="entry name" value="CoA-dependent acyltransferases"/>
    <property type="match status" value="1"/>
</dbReference>
<comment type="subunit">
    <text evidence="2">Forms a 24-polypeptide structural core with octahedral symmetry.</text>
</comment>
<dbReference type="Proteomes" id="UP000253420">
    <property type="component" value="Unassembled WGS sequence"/>
</dbReference>
<dbReference type="SUPFAM" id="SSF51230">
    <property type="entry name" value="Single hybrid motif"/>
    <property type="match status" value="1"/>
</dbReference>
<feature type="compositionally biased region" description="Basic and acidic residues" evidence="9">
    <location>
        <begin position="115"/>
        <end position="124"/>
    </location>
</feature>
<dbReference type="Gene3D" id="4.10.320.10">
    <property type="entry name" value="E3-binding domain"/>
    <property type="match status" value="1"/>
</dbReference>
<dbReference type="CDD" id="cd06849">
    <property type="entry name" value="lipoyl_domain"/>
    <property type="match status" value="1"/>
</dbReference>
<evidence type="ECO:0000259" key="11">
    <source>
        <dbReference type="PROSITE" id="PS51826"/>
    </source>
</evidence>
<dbReference type="NCBIfam" id="TIGR01349">
    <property type="entry name" value="PDHac_trf_mito"/>
    <property type="match status" value="1"/>
</dbReference>
<comment type="catalytic activity">
    <reaction evidence="7 8">
        <text>N(6)-[(R)-dihydrolipoyl]-L-lysyl-[protein] + acetyl-CoA = N(6)-[(R)-S(8)-acetyldihydrolipoyl]-L-lysyl-[protein] + CoA</text>
        <dbReference type="Rhea" id="RHEA:17017"/>
        <dbReference type="Rhea" id="RHEA-COMP:10475"/>
        <dbReference type="Rhea" id="RHEA-COMP:10478"/>
        <dbReference type="ChEBI" id="CHEBI:57287"/>
        <dbReference type="ChEBI" id="CHEBI:57288"/>
        <dbReference type="ChEBI" id="CHEBI:83100"/>
        <dbReference type="ChEBI" id="CHEBI:83111"/>
        <dbReference type="EC" id="2.3.1.12"/>
    </reaction>
</comment>
<evidence type="ECO:0000256" key="8">
    <source>
        <dbReference type="RuleBase" id="RU361137"/>
    </source>
</evidence>
<dbReference type="InterPro" id="IPR006257">
    <property type="entry name" value="LAT1"/>
</dbReference>
<evidence type="ECO:0000313" key="13">
    <source>
        <dbReference type="Proteomes" id="UP000253420"/>
    </source>
</evidence>
<organism evidence="12 13">
    <name type="scientific">Phyllobacterium salinisoli</name>
    <dbReference type="NCBI Taxonomy" id="1899321"/>
    <lineage>
        <taxon>Bacteria</taxon>
        <taxon>Pseudomonadati</taxon>
        <taxon>Pseudomonadota</taxon>
        <taxon>Alphaproteobacteria</taxon>
        <taxon>Hyphomicrobiales</taxon>
        <taxon>Phyllobacteriaceae</taxon>
        <taxon>Phyllobacterium</taxon>
    </lineage>
</organism>
<dbReference type="PROSITE" id="PS51826">
    <property type="entry name" value="PSBD"/>
    <property type="match status" value="1"/>
</dbReference>
<dbReference type="InterPro" id="IPR011053">
    <property type="entry name" value="Single_hybrid_motif"/>
</dbReference>
<evidence type="ECO:0000256" key="7">
    <source>
        <dbReference type="ARBA" id="ARBA00048370"/>
    </source>
</evidence>
<comment type="cofactor">
    <cofactor evidence="8">
        <name>(R)-lipoate</name>
        <dbReference type="ChEBI" id="CHEBI:83088"/>
    </cofactor>
    <text evidence="8">Binds 1 lipoyl cofactor covalently.</text>
</comment>
<feature type="compositionally biased region" description="Low complexity" evidence="9">
    <location>
        <begin position="87"/>
        <end position="99"/>
    </location>
</feature>
<comment type="caution">
    <text evidence="12">The sequence shown here is derived from an EMBL/GenBank/DDBJ whole genome shotgun (WGS) entry which is preliminary data.</text>
</comment>
<feature type="region of interest" description="Disordered" evidence="9">
    <location>
        <begin position="87"/>
        <end position="139"/>
    </location>
</feature>
<dbReference type="InterPro" id="IPR000089">
    <property type="entry name" value="Biotin_lipoyl"/>
</dbReference>
<dbReference type="GO" id="GO:0006086">
    <property type="term" value="P:pyruvate decarboxylation to acetyl-CoA"/>
    <property type="evidence" value="ECO:0007669"/>
    <property type="project" value="InterPro"/>
</dbReference>
<protein>
    <recommendedName>
        <fullName evidence="8">Acetyltransferase component of pyruvate dehydrogenase complex</fullName>
        <ecNumber evidence="8">2.3.1.12</ecNumber>
    </recommendedName>
</protein>
<gene>
    <name evidence="12" type="ORF">DUT91_08475</name>
</gene>
<dbReference type="InterPro" id="IPR001078">
    <property type="entry name" value="2-oxoacid_DH_actylTfrase"/>
</dbReference>
<dbReference type="OrthoDB" id="9805770at2"/>
<dbReference type="Gene3D" id="2.40.50.100">
    <property type="match status" value="1"/>
</dbReference>
<dbReference type="InterPro" id="IPR004167">
    <property type="entry name" value="PSBD"/>
</dbReference>
<evidence type="ECO:0000256" key="3">
    <source>
        <dbReference type="ARBA" id="ARBA00022679"/>
    </source>
</evidence>
<dbReference type="Pfam" id="PF00364">
    <property type="entry name" value="Biotin_lipoyl"/>
    <property type="match status" value="1"/>
</dbReference>
<dbReference type="PANTHER" id="PTHR23151">
    <property type="entry name" value="DIHYDROLIPOAMIDE ACETYL/SUCCINYL-TRANSFERASE-RELATED"/>
    <property type="match status" value="1"/>
</dbReference>
<dbReference type="InterPro" id="IPR003016">
    <property type="entry name" value="2-oxoA_DH_lipoyl-BS"/>
</dbReference>
<accession>A0A368K6P6</accession>
<keyword evidence="13" id="KW-1185">Reference proteome</keyword>
<name>A0A368K6P6_9HYPH</name>
<dbReference type="EMBL" id="QOZG01000003">
    <property type="protein sequence ID" value="RCS24315.1"/>
    <property type="molecule type" value="Genomic_DNA"/>
</dbReference>
<evidence type="ECO:0000313" key="12">
    <source>
        <dbReference type="EMBL" id="RCS24315.1"/>
    </source>
</evidence>
<feature type="domain" description="Peripheral subunit-binding (PSBD)" evidence="11">
    <location>
        <begin position="141"/>
        <end position="178"/>
    </location>
</feature>
<dbReference type="InterPro" id="IPR045257">
    <property type="entry name" value="E2/Pdx1"/>
</dbReference>
<dbReference type="EC" id="2.3.1.12" evidence="8"/>
<evidence type="ECO:0000256" key="5">
    <source>
        <dbReference type="ARBA" id="ARBA00023315"/>
    </source>
</evidence>
<dbReference type="GO" id="GO:0045254">
    <property type="term" value="C:pyruvate dehydrogenase complex"/>
    <property type="evidence" value="ECO:0007669"/>
    <property type="project" value="UniProtKB-UniRule"/>
</dbReference>
<dbReference type="PROSITE" id="PS00189">
    <property type="entry name" value="LIPOYL"/>
    <property type="match status" value="1"/>
</dbReference>